<proteinExistence type="predicted"/>
<reference evidence="1" key="1">
    <citation type="journal article" date="2020" name="Stud. Mycol.">
        <title>101 Dothideomycetes genomes: a test case for predicting lifestyles and emergence of pathogens.</title>
        <authorList>
            <person name="Haridas S."/>
            <person name="Albert R."/>
            <person name="Binder M."/>
            <person name="Bloem J."/>
            <person name="Labutti K."/>
            <person name="Salamov A."/>
            <person name="Andreopoulos B."/>
            <person name="Baker S."/>
            <person name="Barry K."/>
            <person name="Bills G."/>
            <person name="Bluhm B."/>
            <person name="Cannon C."/>
            <person name="Castanera R."/>
            <person name="Culley D."/>
            <person name="Daum C."/>
            <person name="Ezra D."/>
            <person name="Gonzalez J."/>
            <person name="Henrissat B."/>
            <person name="Kuo A."/>
            <person name="Liang C."/>
            <person name="Lipzen A."/>
            <person name="Lutzoni F."/>
            <person name="Magnuson J."/>
            <person name="Mondo S."/>
            <person name="Nolan M."/>
            <person name="Ohm R."/>
            <person name="Pangilinan J."/>
            <person name="Park H.-J."/>
            <person name="Ramirez L."/>
            <person name="Alfaro M."/>
            <person name="Sun H."/>
            <person name="Tritt A."/>
            <person name="Yoshinaga Y."/>
            <person name="Zwiers L.-H."/>
            <person name="Turgeon B."/>
            <person name="Goodwin S."/>
            <person name="Spatafora J."/>
            <person name="Crous P."/>
            <person name="Grigoriev I."/>
        </authorList>
    </citation>
    <scope>NUCLEOTIDE SEQUENCE</scope>
    <source>
        <strain evidence="1">CBS 122681</strain>
    </source>
</reference>
<dbReference type="OrthoDB" id="3800689at2759"/>
<gene>
    <name evidence="1" type="ORF">K491DRAFT_711890</name>
</gene>
<organism evidence="1 2">
    <name type="scientific">Lophiostoma macrostomum CBS 122681</name>
    <dbReference type="NCBI Taxonomy" id="1314788"/>
    <lineage>
        <taxon>Eukaryota</taxon>
        <taxon>Fungi</taxon>
        <taxon>Dikarya</taxon>
        <taxon>Ascomycota</taxon>
        <taxon>Pezizomycotina</taxon>
        <taxon>Dothideomycetes</taxon>
        <taxon>Pleosporomycetidae</taxon>
        <taxon>Pleosporales</taxon>
        <taxon>Lophiostomataceae</taxon>
        <taxon>Lophiostoma</taxon>
    </lineage>
</organism>
<dbReference type="EMBL" id="MU004300">
    <property type="protein sequence ID" value="KAF2660401.1"/>
    <property type="molecule type" value="Genomic_DNA"/>
</dbReference>
<dbReference type="AlphaFoldDB" id="A0A6A6TM45"/>
<keyword evidence="2" id="KW-1185">Reference proteome</keyword>
<name>A0A6A6TM45_9PLEO</name>
<sequence length="253" mass="29874">MCIFTWNRWACGHFRTTSIEYCDEARNMCAKLRTYITDCHVPSEAADLNRHQSHPCRHCAYNEEARHRCRWLPYIALADEKKDKPVTPIQQQYAETARELAKMRRSQRRAEAELRTLRWDRIHNLTQQLFNFEERYRSLGGQYYKSGWFMSLEEGNDSEYAVPDLIVNALHGQEKNRAFFQPWWDLEKSVALAVRLVKTAKLDEALHELENGTRFARDVKESLDELERLVNIANNSYDAIGRPEDYQARDRAV</sequence>
<dbReference type="Proteomes" id="UP000799324">
    <property type="component" value="Unassembled WGS sequence"/>
</dbReference>
<evidence type="ECO:0000313" key="2">
    <source>
        <dbReference type="Proteomes" id="UP000799324"/>
    </source>
</evidence>
<evidence type="ECO:0000313" key="1">
    <source>
        <dbReference type="EMBL" id="KAF2660401.1"/>
    </source>
</evidence>
<protein>
    <submittedName>
        <fullName evidence="1">Uncharacterized protein</fullName>
    </submittedName>
</protein>
<accession>A0A6A6TM45</accession>